<proteinExistence type="predicted"/>
<comment type="caution">
    <text evidence="2">The sequence shown here is derived from an EMBL/GenBank/DDBJ whole genome shotgun (WGS) entry which is preliminary data.</text>
</comment>
<feature type="chain" id="PRO_5032909398" evidence="1">
    <location>
        <begin position="24"/>
        <end position="110"/>
    </location>
</feature>
<protein>
    <submittedName>
        <fullName evidence="2">Uncharacterized protein</fullName>
    </submittedName>
</protein>
<name>A0A845REK5_9FIRM</name>
<sequence length="110" mass="11760">MKRLLACVVVCFSMLGLTVPAFAAENTPSVRRSCYWQTCYTKSSAANACVNGCFVDEDGDGVCDYAGEYRGYGRFVDEDGDGVCDFAGEGLGCGGRAAVRGGCRWRGRLN</sequence>
<gene>
    <name evidence="2" type="ORF">D3Z39_06065</name>
</gene>
<dbReference type="Proteomes" id="UP000446348">
    <property type="component" value="Unassembled WGS sequence"/>
</dbReference>
<reference evidence="2 3" key="1">
    <citation type="submission" date="2018-08" db="EMBL/GenBank/DDBJ databases">
        <title>Murine metabolic-syndrome-specific gut microbial biobank.</title>
        <authorList>
            <person name="Liu C."/>
        </authorList>
    </citation>
    <scope>NUCLEOTIDE SEQUENCE [LARGE SCALE GENOMIC DNA]</scope>
    <source>
        <strain evidence="2 3">X69</strain>
    </source>
</reference>
<dbReference type="OrthoDB" id="1861545at2"/>
<dbReference type="RefSeq" id="WP_160209283.1">
    <property type="nucleotide sequence ID" value="NZ_QXWZ01000007.1"/>
</dbReference>
<keyword evidence="1" id="KW-0732">Signal</keyword>
<accession>A0A845REK5</accession>
<dbReference type="EMBL" id="QXWZ01000007">
    <property type="protein sequence ID" value="NBI78440.1"/>
    <property type="molecule type" value="Genomic_DNA"/>
</dbReference>
<evidence type="ECO:0000313" key="3">
    <source>
        <dbReference type="Proteomes" id="UP000446348"/>
    </source>
</evidence>
<evidence type="ECO:0000313" key="2">
    <source>
        <dbReference type="EMBL" id="NBI78440.1"/>
    </source>
</evidence>
<dbReference type="AlphaFoldDB" id="A0A845REK5"/>
<evidence type="ECO:0000256" key="1">
    <source>
        <dbReference type="SAM" id="SignalP"/>
    </source>
</evidence>
<organism evidence="2 3">
    <name type="scientific">Anaerotruncus colihominis</name>
    <dbReference type="NCBI Taxonomy" id="169435"/>
    <lineage>
        <taxon>Bacteria</taxon>
        <taxon>Bacillati</taxon>
        <taxon>Bacillota</taxon>
        <taxon>Clostridia</taxon>
        <taxon>Eubacteriales</taxon>
        <taxon>Oscillospiraceae</taxon>
        <taxon>Anaerotruncus</taxon>
    </lineage>
</organism>
<feature type="signal peptide" evidence="1">
    <location>
        <begin position="1"/>
        <end position="23"/>
    </location>
</feature>